<keyword evidence="4" id="KW-1185">Reference proteome</keyword>
<proteinExistence type="predicted"/>
<feature type="domain" description="SGNH hydrolase-type esterase" evidence="2">
    <location>
        <begin position="23"/>
        <end position="200"/>
    </location>
</feature>
<dbReference type="EC" id="3.1.-.-" evidence="3"/>
<evidence type="ECO:0000313" key="3">
    <source>
        <dbReference type="EMBL" id="MDT3768049.1"/>
    </source>
</evidence>
<dbReference type="PANTHER" id="PTHR43784:SF2">
    <property type="entry name" value="GDSL-LIKE LIPASE_ACYLHYDROLASE, PUTATIVE (AFU_ORTHOLOGUE AFUA_2G00820)-RELATED"/>
    <property type="match status" value="1"/>
</dbReference>
<dbReference type="Proteomes" id="UP001247542">
    <property type="component" value="Unassembled WGS sequence"/>
</dbReference>
<reference evidence="3 4" key="1">
    <citation type="submission" date="2023-06" db="EMBL/GenBank/DDBJ databases">
        <title>Draft genome sequence of Gleimia hominis type strain CCUG 57540T.</title>
        <authorList>
            <person name="Salva-Serra F."/>
            <person name="Cardew S."/>
            <person name="Jensie Markopoulos S."/>
            <person name="Ohlen M."/>
            <person name="Inganas E."/>
            <person name="Svensson-Stadler L."/>
            <person name="Moore E.R.B."/>
        </authorList>
    </citation>
    <scope>NUCLEOTIDE SEQUENCE [LARGE SCALE GENOMIC DNA]</scope>
    <source>
        <strain evidence="3 4">CCUG 57540</strain>
    </source>
</reference>
<protein>
    <submittedName>
        <fullName evidence="3">SGNH/GDSL hydrolase family protein</fullName>
        <ecNumber evidence="3">3.1.-.-</ecNumber>
    </submittedName>
</protein>
<dbReference type="Pfam" id="PF13472">
    <property type="entry name" value="Lipase_GDSL_2"/>
    <property type="match status" value="1"/>
</dbReference>
<feature type="compositionally biased region" description="Basic and acidic residues" evidence="1">
    <location>
        <begin position="268"/>
        <end position="285"/>
    </location>
</feature>
<accession>A0ABU3ICE2</accession>
<sequence length="285" mass="30816">MSKSPVDADAVASGVGRWARYVAIGDSLSEGLWDHYEDGALRGWTDRLAQKLSARRLDAGLPALQYANLAIRGKKIRPILNDQLPEALRMGADLVSITAGGNDVLRPKVNVAELVNRLELAIVRAREAGADVLLVASADPKGSPLLELTRGRVAAFNCAIWSLARRHGCSVVDMWGLRGLKRWSAWNEDRLHMSPQGHELAAEAALVGLGLEPDDPSFDGPRTPSSSNPLSNPLASAAGMGAGRRPSDRVWLRKHAIPWAQRHLKGRSSGDGRSAKRPDLVEIYP</sequence>
<dbReference type="InterPro" id="IPR036514">
    <property type="entry name" value="SGNH_hydro_sf"/>
</dbReference>
<dbReference type="RefSeq" id="WP_313274378.1">
    <property type="nucleotide sequence ID" value="NZ_JASXSX010000004.1"/>
</dbReference>
<dbReference type="InterPro" id="IPR053140">
    <property type="entry name" value="GDSL_Rv0518-like"/>
</dbReference>
<dbReference type="SUPFAM" id="SSF52266">
    <property type="entry name" value="SGNH hydrolase"/>
    <property type="match status" value="1"/>
</dbReference>
<evidence type="ECO:0000256" key="1">
    <source>
        <dbReference type="SAM" id="MobiDB-lite"/>
    </source>
</evidence>
<dbReference type="CDD" id="cd01832">
    <property type="entry name" value="SGNH_hydrolase_like_1"/>
    <property type="match status" value="1"/>
</dbReference>
<comment type="caution">
    <text evidence="3">The sequence shown here is derived from an EMBL/GenBank/DDBJ whole genome shotgun (WGS) entry which is preliminary data.</text>
</comment>
<feature type="region of interest" description="Disordered" evidence="1">
    <location>
        <begin position="212"/>
        <end position="247"/>
    </location>
</feature>
<organism evidence="3 4">
    <name type="scientific">Gleimia hominis</name>
    <dbReference type="NCBI Taxonomy" id="595468"/>
    <lineage>
        <taxon>Bacteria</taxon>
        <taxon>Bacillati</taxon>
        <taxon>Actinomycetota</taxon>
        <taxon>Actinomycetes</taxon>
        <taxon>Actinomycetales</taxon>
        <taxon>Actinomycetaceae</taxon>
        <taxon>Gleimia</taxon>
    </lineage>
</organism>
<dbReference type="PANTHER" id="PTHR43784">
    <property type="entry name" value="GDSL-LIKE LIPASE/ACYLHYDROLASE, PUTATIVE (AFU_ORTHOLOGUE AFUA_2G00820)-RELATED"/>
    <property type="match status" value="1"/>
</dbReference>
<name>A0ABU3ICE2_9ACTO</name>
<evidence type="ECO:0000259" key="2">
    <source>
        <dbReference type="Pfam" id="PF13472"/>
    </source>
</evidence>
<dbReference type="Gene3D" id="3.40.50.1110">
    <property type="entry name" value="SGNH hydrolase"/>
    <property type="match status" value="1"/>
</dbReference>
<keyword evidence="3" id="KW-0378">Hydrolase</keyword>
<feature type="region of interest" description="Disordered" evidence="1">
    <location>
        <begin position="262"/>
        <end position="285"/>
    </location>
</feature>
<dbReference type="InterPro" id="IPR013830">
    <property type="entry name" value="SGNH_hydro"/>
</dbReference>
<feature type="compositionally biased region" description="Low complexity" evidence="1">
    <location>
        <begin position="224"/>
        <end position="238"/>
    </location>
</feature>
<gene>
    <name evidence="3" type="ORF">QS713_08265</name>
</gene>
<dbReference type="EMBL" id="JASXSX010000004">
    <property type="protein sequence ID" value="MDT3768049.1"/>
    <property type="molecule type" value="Genomic_DNA"/>
</dbReference>
<evidence type="ECO:0000313" key="4">
    <source>
        <dbReference type="Proteomes" id="UP001247542"/>
    </source>
</evidence>
<dbReference type="GO" id="GO:0016787">
    <property type="term" value="F:hydrolase activity"/>
    <property type="evidence" value="ECO:0007669"/>
    <property type="project" value="UniProtKB-KW"/>
</dbReference>